<sequence>MSSTRRLRGWILALVASVALVVAGCAPSGTGTPAAAPTPAASTTPTETPTVSPSVSPTPTPSPSTAPTPTASATSSPSASPTPTPSTSKPSPSATPTAKAGPALMQHGATGSEVKDLQARLKQIGWFSGAVTGYYGDATTAAVRGFQAKRGLPVTGAVDRTTLNRLYAMTRTPTAAELTNAPPAPSASGLDPRCMTGRALCISKTTRTMVWVIDGKPQSRFAVRFGSELTPTREGQFQVEWKSRDHVSTIYHTPMPFAMFFSGGQAVHYSPDFAANGYNGSSHGCVNVRDYNGIARLFDQVRVGDKVIVYR</sequence>
<feature type="compositionally biased region" description="Low complexity" evidence="7">
    <location>
        <begin position="67"/>
        <end position="103"/>
    </location>
</feature>
<feature type="active site" description="Nucleophile" evidence="6">
    <location>
        <position position="285"/>
    </location>
</feature>
<keyword evidence="2" id="KW-0808">Transferase</keyword>
<dbReference type="PANTHER" id="PTHR30582:SF33">
    <property type="entry name" value="EXPORTED PROTEIN"/>
    <property type="match status" value="1"/>
</dbReference>
<dbReference type="PROSITE" id="PS52029">
    <property type="entry name" value="LD_TPASE"/>
    <property type="match status" value="1"/>
</dbReference>
<dbReference type="GO" id="GO:0008360">
    <property type="term" value="P:regulation of cell shape"/>
    <property type="evidence" value="ECO:0007669"/>
    <property type="project" value="UniProtKB-UniRule"/>
</dbReference>
<dbReference type="Proteomes" id="UP000199086">
    <property type="component" value="Unassembled WGS sequence"/>
</dbReference>
<evidence type="ECO:0000256" key="6">
    <source>
        <dbReference type="PROSITE-ProRule" id="PRU01373"/>
    </source>
</evidence>
<dbReference type="STRING" id="1577474.GA0111570_104147"/>
<dbReference type="InterPro" id="IPR050979">
    <property type="entry name" value="LD-transpeptidase"/>
</dbReference>
<evidence type="ECO:0000313" key="11">
    <source>
        <dbReference type="Proteomes" id="UP000199086"/>
    </source>
</evidence>
<evidence type="ECO:0000256" key="1">
    <source>
        <dbReference type="ARBA" id="ARBA00004752"/>
    </source>
</evidence>
<dbReference type="Pfam" id="PF01471">
    <property type="entry name" value="PG_binding_1"/>
    <property type="match status" value="1"/>
</dbReference>
<protein>
    <submittedName>
        <fullName evidence="10">L,D-transpeptidase catalytic domain</fullName>
    </submittedName>
</protein>
<organism evidence="10 11">
    <name type="scientific">Raineyella antarctica</name>
    <dbReference type="NCBI Taxonomy" id="1577474"/>
    <lineage>
        <taxon>Bacteria</taxon>
        <taxon>Bacillati</taxon>
        <taxon>Actinomycetota</taxon>
        <taxon>Actinomycetes</taxon>
        <taxon>Propionibacteriales</taxon>
        <taxon>Propionibacteriaceae</taxon>
        <taxon>Raineyella</taxon>
    </lineage>
</organism>
<dbReference type="InterPro" id="IPR002477">
    <property type="entry name" value="Peptidoglycan-bd-like"/>
</dbReference>
<feature type="signal peptide" evidence="8">
    <location>
        <begin position="1"/>
        <end position="28"/>
    </location>
</feature>
<keyword evidence="3 6" id="KW-0133">Cell shape</keyword>
<dbReference type="GO" id="GO:0016740">
    <property type="term" value="F:transferase activity"/>
    <property type="evidence" value="ECO:0007669"/>
    <property type="project" value="UniProtKB-KW"/>
</dbReference>
<dbReference type="GO" id="GO:0018104">
    <property type="term" value="P:peptidoglycan-protein cross-linking"/>
    <property type="evidence" value="ECO:0007669"/>
    <property type="project" value="TreeGrafter"/>
</dbReference>
<feature type="compositionally biased region" description="Low complexity" evidence="7">
    <location>
        <begin position="29"/>
        <end position="55"/>
    </location>
</feature>
<evidence type="ECO:0000256" key="4">
    <source>
        <dbReference type="ARBA" id="ARBA00022984"/>
    </source>
</evidence>
<feature type="domain" description="L,D-TPase catalytic" evidence="9">
    <location>
        <begin position="198"/>
        <end position="310"/>
    </location>
</feature>
<dbReference type="UniPathway" id="UPA00219"/>
<dbReference type="Pfam" id="PF03734">
    <property type="entry name" value="YkuD"/>
    <property type="match status" value="1"/>
</dbReference>
<dbReference type="PANTHER" id="PTHR30582">
    <property type="entry name" value="L,D-TRANSPEPTIDASE"/>
    <property type="match status" value="1"/>
</dbReference>
<evidence type="ECO:0000256" key="5">
    <source>
        <dbReference type="ARBA" id="ARBA00023316"/>
    </source>
</evidence>
<dbReference type="Gene3D" id="2.40.440.10">
    <property type="entry name" value="L,D-transpeptidase catalytic domain-like"/>
    <property type="match status" value="1"/>
</dbReference>
<evidence type="ECO:0000256" key="2">
    <source>
        <dbReference type="ARBA" id="ARBA00022679"/>
    </source>
</evidence>
<dbReference type="SUPFAM" id="SSF141523">
    <property type="entry name" value="L,D-transpeptidase catalytic domain-like"/>
    <property type="match status" value="1"/>
</dbReference>
<dbReference type="GO" id="GO:0071972">
    <property type="term" value="F:peptidoglycan L,D-transpeptidase activity"/>
    <property type="evidence" value="ECO:0007669"/>
    <property type="project" value="TreeGrafter"/>
</dbReference>
<dbReference type="CDD" id="cd16913">
    <property type="entry name" value="YkuD_like"/>
    <property type="match status" value="1"/>
</dbReference>
<keyword evidence="5 6" id="KW-0961">Cell wall biogenesis/degradation</keyword>
<feature type="chain" id="PRO_5038684167" evidence="8">
    <location>
        <begin position="29"/>
        <end position="311"/>
    </location>
</feature>
<dbReference type="Gene3D" id="1.10.101.10">
    <property type="entry name" value="PGBD-like superfamily/PGBD"/>
    <property type="match status" value="1"/>
</dbReference>
<accession>A0A1G6GNH5</accession>
<evidence type="ECO:0000256" key="8">
    <source>
        <dbReference type="SAM" id="SignalP"/>
    </source>
</evidence>
<feature type="active site" description="Proton donor/acceptor" evidence="6">
    <location>
        <position position="268"/>
    </location>
</feature>
<dbReference type="SUPFAM" id="SSF47090">
    <property type="entry name" value="PGBD-like"/>
    <property type="match status" value="1"/>
</dbReference>
<dbReference type="AlphaFoldDB" id="A0A1G6GNH5"/>
<dbReference type="GO" id="GO:0071555">
    <property type="term" value="P:cell wall organization"/>
    <property type="evidence" value="ECO:0007669"/>
    <property type="project" value="UniProtKB-UniRule"/>
</dbReference>
<dbReference type="GO" id="GO:0005576">
    <property type="term" value="C:extracellular region"/>
    <property type="evidence" value="ECO:0007669"/>
    <property type="project" value="TreeGrafter"/>
</dbReference>
<gene>
    <name evidence="10" type="ORF">GA0111570_104147</name>
</gene>
<evidence type="ECO:0000313" key="10">
    <source>
        <dbReference type="EMBL" id="SDB83484.1"/>
    </source>
</evidence>
<comment type="pathway">
    <text evidence="1 6">Cell wall biogenesis; peptidoglycan biosynthesis.</text>
</comment>
<name>A0A1G6GNH5_9ACTN</name>
<reference evidence="10 11" key="1">
    <citation type="submission" date="2016-06" db="EMBL/GenBank/DDBJ databases">
        <authorList>
            <person name="Olsen C.W."/>
            <person name="Carey S."/>
            <person name="Hinshaw L."/>
            <person name="Karasin A.I."/>
        </authorList>
    </citation>
    <scope>NUCLEOTIDE SEQUENCE [LARGE SCALE GENOMIC DNA]</scope>
    <source>
        <strain evidence="10 11">LZ-22</strain>
    </source>
</reference>
<dbReference type="InterPro" id="IPR036365">
    <property type="entry name" value="PGBD-like_sf"/>
</dbReference>
<proteinExistence type="predicted"/>
<evidence type="ECO:0000256" key="7">
    <source>
        <dbReference type="SAM" id="MobiDB-lite"/>
    </source>
</evidence>
<feature type="region of interest" description="Disordered" evidence="7">
    <location>
        <begin position="29"/>
        <end position="104"/>
    </location>
</feature>
<keyword evidence="8" id="KW-0732">Signal</keyword>
<evidence type="ECO:0000256" key="3">
    <source>
        <dbReference type="ARBA" id="ARBA00022960"/>
    </source>
</evidence>
<keyword evidence="4 6" id="KW-0573">Peptidoglycan synthesis</keyword>
<dbReference type="InterPro" id="IPR038063">
    <property type="entry name" value="Transpep_catalytic_dom"/>
</dbReference>
<dbReference type="InterPro" id="IPR005490">
    <property type="entry name" value="LD_TPept_cat_dom"/>
</dbReference>
<dbReference type="PROSITE" id="PS51257">
    <property type="entry name" value="PROKAR_LIPOPROTEIN"/>
    <property type="match status" value="1"/>
</dbReference>
<dbReference type="RefSeq" id="WP_092608697.1">
    <property type="nucleotide sequence ID" value="NZ_FMYF01000004.1"/>
</dbReference>
<evidence type="ECO:0000259" key="9">
    <source>
        <dbReference type="PROSITE" id="PS52029"/>
    </source>
</evidence>
<feature type="compositionally biased region" description="Pro residues" evidence="7">
    <location>
        <begin position="56"/>
        <end position="66"/>
    </location>
</feature>
<dbReference type="InterPro" id="IPR036366">
    <property type="entry name" value="PGBDSf"/>
</dbReference>
<dbReference type="OrthoDB" id="8887048at2"/>
<keyword evidence="11" id="KW-1185">Reference proteome</keyword>
<dbReference type="EMBL" id="FMYF01000004">
    <property type="protein sequence ID" value="SDB83484.1"/>
    <property type="molecule type" value="Genomic_DNA"/>
</dbReference>